<proteinExistence type="predicted"/>
<name>A0A177VB77_9BASI</name>
<dbReference type="PANTHER" id="PTHR46194:SF1">
    <property type="entry name" value="PEPTIDYL-TRNA HYDROLASE PTRHD1-RELATED"/>
    <property type="match status" value="1"/>
</dbReference>
<comment type="caution">
    <text evidence="7">The sequence shown here is derived from an EMBL/GenBank/DDBJ whole genome shotgun (WGS) entry which is preliminary data.</text>
</comment>
<dbReference type="InterPro" id="IPR002833">
    <property type="entry name" value="PTH2"/>
</dbReference>
<reference evidence="7" key="1">
    <citation type="submission" date="2016-04" db="EMBL/GenBank/DDBJ databases">
        <authorList>
            <person name="Nguyen H.D."/>
            <person name="Kesanakurti P."/>
            <person name="Cullis J."/>
            <person name="Levesque C.A."/>
            <person name="Hambleton S."/>
        </authorList>
    </citation>
    <scope>NUCLEOTIDE SEQUENCE</scope>
    <source>
        <strain evidence="7">DAOMC 238032</strain>
    </source>
</reference>
<dbReference type="InterPro" id="IPR023476">
    <property type="entry name" value="Pep_tRNA_hydro_II_dom_sf"/>
</dbReference>
<protein>
    <recommendedName>
        <fullName evidence="1">peptidyl-tRNA hydrolase</fullName>
        <ecNumber evidence="1">3.1.1.29</ecNumber>
    </recommendedName>
</protein>
<dbReference type="InterPro" id="IPR042237">
    <property type="entry name" value="PTRHD1"/>
</dbReference>
<reference evidence="6" key="3">
    <citation type="submission" date="2020-10" db="EMBL/GenBank/DDBJ databases">
        <authorList>
            <person name="Sedaghatjoo S."/>
        </authorList>
    </citation>
    <scope>NUCLEOTIDE SEQUENCE</scope>
    <source>
        <strain evidence="6">AZH3</strain>
    </source>
</reference>
<accession>A0A177VB77</accession>
<evidence type="ECO:0000313" key="8">
    <source>
        <dbReference type="Proteomes" id="UP000077671"/>
    </source>
</evidence>
<sequence length="164" mass="17704">MSSSLEASASADPAQPEAEEQQRPLVMQIIIDRPITKSSDWNRGALIAQGSHAAVAIIAQTIDEPATKEYIAPAHLGSMHKVVLQAPKSGTLAELSQRLLEAQTAEVRDANEDAQTARATGLQFPKHHLWIEQPEGIPTAIAIAPNRKPPALKKILDKCALLRD</sequence>
<evidence type="ECO:0000256" key="5">
    <source>
        <dbReference type="SAM" id="MobiDB-lite"/>
    </source>
</evidence>
<evidence type="ECO:0000256" key="1">
    <source>
        <dbReference type="ARBA" id="ARBA00013260"/>
    </source>
</evidence>
<dbReference type="EMBL" id="LWDD02000256">
    <property type="protein sequence ID" value="KAE8262282.1"/>
    <property type="molecule type" value="Genomic_DNA"/>
</dbReference>
<evidence type="ECO:0000256" key="2">
    <source>
        <dbReference type="ARBA" id="ARBA00022801"/>
    </source>
</evidence>
<comment type="catalytic activity">
    <reaction evidence="3">
        <text>an N-acyl-L-alpha-aminoacyl-tRNA + H2O = an N-acyl-L-amino acid + a tRNA + H(+)</text>
        <dbReference type="Rhea" id="RHEA:54448"/>
        <dbReference type="Rhea" id="RHEA-COMP:10123"/>
        <dbReference type="Rhea" id="RHEA-COMP:13883"/>
        <dbReference type="ChEBI" id="CHEBI:15377"/>
        <dbReference type="ChEBI" id="CHEBI:15378"/>
        <dbReference type="ChEBI" id="CHEBI:59874"/>
        <dbReference type="ChEBI" id="CHEBI:78442"/>
        <dbReference type="ChEBI" id="CHEBI:138191"/>
        <dbReference type="EC" id="3.1.1.29"/>
    </reaction>
</comment>
<dbReference type="SUPFAM" id="SSF102462">
    <property type="entry name" value="Peptidyl-tRNA hydrolase II"/>
    <property type="match status" value="1"/>
</dbReference>
<feature type="coiled-coil region" evidence="4">
    <location>
        <begin position="93"/>
        <end position="120"/>
    </location>
</feature>
<evidence type="ECO:0000256" key="4">
    <source>
        <dbReference type="SAM" id="Coils"/>
    </source>
</evidence>
<dbReference type="Gene3D" id="3.40.1490.10">
    <property type="entry name" value="Bit1"/>
    <property type="match status" value="1"/>
</dbReference>
<dbReference type="EMBL" id="CAJHJG010000284">
    <property type="protein sequence ID" value="CAD6900511.1"/>
    <property type="molecule type" value="Genomic_DNA"/>
</dbReference>
<evidence type="ECO:0000313" key="9">
    <source>
        <dbReference type="Proteomes" id="UP000836402"/>
    </source>
</evidence>
<dbReference type="GO" id="GO:0004045">
    <property type="term" value="F:peptidyl-tRNA hydrolase activity"/>
    <property type="evidence" value="ECO:0007669"/>
    <property type="project" value="UniProtKB-EC"/>
</dbReference>
<dbReference type="Proteomes" id="UP000836402">
    <property type="component" value="Unassembled WGS sequence"/>
</dbReference>
<evidence type="ECO:0000313" key="6">
    <source>
        <dbReference type="EMBL" id="CAD6900511.1"/>
    </source>
</evidence>
<evidence type="ECO:0000256" key="3">
    <source>
        <dbReference type="ARBA" id="ARBA00048707"/>
    </source>
</evidence>
<dbReference type="EC" id="3.1.1.29" evidence="1"/>
<evidence type="ECO:0000313" key="7">
    <source>
        <dbReference type="EMBL" id="KAE8262282.1"/>
    </source>
</evidence>
<keyword evidence="2" id="KW-0378">Hydrolase</keyword>
<gene>
    <name evidence="7" type="ORF">A4X03_0g2571</name>
    <name evidence="6" type="ORF">JKIAZH3_G5882</name>
</gene>
<organism evidence="7 8">
    <name type="scientific">Tilletia caries</name>
    <name type="common">wheat bunt fungus</name>
    <dbReference type="NCBI Taxonomy" id="13290"/>
    <lineage>
        <taxon>Eukaryota</taxon>
        <taxon>Fungi</taxon>
        <taxon>Dikarya</taxon>
        <taxon>Basidiomycota</taxon>
        <taxon>Ustilaginomycotina</taxon>
        <taxon>Exobasidiomycetes</taxon>
        <taxon>Tilletiales</taxon>
        <taxon>Tilletiaceae</taxon>
        <taxon>Tilletia</taxon>
    </lineage>
</organism>
<dbReference type="PANTHER" id="PTHR46194">
    <property type="entry name" value="PEPTIDYL-TRNA HYDROLASE PTRHD1-RELATED"/>
    <property type="match status" value="1"/>
</dbReference>
<reference evidence="7" key="2">
    <citation type="journal article" date="2019" name="IMA Fungus">
        <title>Genome sequencing and comparison of five Tilletia species to identify candidate genes for the detection of regulated species infecting wheat.</title>
        <authorList>
            <person name="Nguyen H.D.T."/>
            <person name="Sultana T."/>
            <person name="Kesanakurti P."/>
            <person name="Hambleton S."/>
        </authorList>
    </citation>
    <scope>NUCLEOTIDE SEQUENCE</scope>
    <source>
        <strain evidence="7">DAOMC 238032</strain>
    </source>
</reference>
<dbReference type="Proteomes" id="UP000077671">
    <property type="component" value="Unassembled WGS sequence"/>
</dbReference>
<feature type="region of interest" description="Disordered" evidence="5">
    <location>
        <begin position="1"/>
        <end position="24"/>
    </location>
</feature>
<dbReference type="Pfam" id="PF01981">
    <property type="entry name" value="PTH2"/>
    <property type="match status" value="1"/>
</dbReference>
<dbReference type="AlphaFoldDB" id="A0A177VB77"/>
<keyword evidence="4" id="KW-0175">Coiled coil</keyword>
<keyword evidence="9" id="KW-1185">Reference proteome</keyword>